<keyword evidence="2" id="KW-0813">Transport</keyword>
<evidence type="ECO:0000313" key="11">
    <source>
        <dbReference type="EMBL" id="MCQ8103839.1"/>
    </source>
</evidence>
<evidence type="ECO:0000256" key="7">
    <source>
        <dbReference type="ARBA" id="ARBA00022989"/>
    </source>
</evidence>
<evidence type="ECO:0000256" key="9">
    <source>
        <dbReference type="SAM" id="Phobius"/>
    </source>
</evidence>
<dbReference type="Proteomes" id="UP001524499">
    <property type="component" value="Unassembled WGS sequence"/>
</dbReference>
<sequence>MTKLWLLSVNETAKARFSTLSFGGQVVPPLAAAVASALYLIWVLFSWPGPAEFTEMPAEELPPAPAAEPVADYLDIADWHLLGREETGVEEEAAEVAATTLRLKLLGTFLLSGPSANRYAIIQNADGMQQKYREGDTLPEEAVLRRIEKTRVLLERRQRNESLQFDPNPLSLSAPNP</sequence>
<proteinExistence type="predicted"/>
<keyword evidence="8 9" id="KW-0472">Membrane</keyword>
<evidence type="ECO:0000259" key="10">
    <source>
        <dbReference type="Pfam" id="PF11356"/>
    </source>
</evidence>
<evidence type="ECO:0000256" key="2">
    <source>
        <dbReference type="ARBA" id="ARBA00022448"/>
    </source>
</evidence>
<comment type="caution">
    <text evidence="11">The sequence shown here is derived from an EMBL/GenBank/DDBJ whole genome shotgun (WGS) entry which is preliminary data.</text>
</comment>
<gene>
    <name evidence="11" type="ORF">NP590_06965</name>
</gene>
<keyword evidence="7 9" id="KW-1133">Transmembrane helix</keyword>
<name>A0ABT1TEX2_9GAMM</name>
<dbReference type="EMBL" id="JANIBJ010000010">
    <property type="protein sequence ID" value="MCQ8103839.1"/>
    <property type="molecule type" value="Genomic_DNA"/>
</dbReference>
<dbReference type="InterPro" id="IPR024961">
    <property type="entry name" value="T2SS_GspC_N"/>
</dbReference>
<keyword evidence="6" id="KW-0653">Protein transport</keyword>
<evidence type="ECO:0000313" key="12">
    <source>
        <dbReference type="Proteomes" id="UP001524499"/>
    </source>
</evidence>
<evidence type="ECO:0000256" key="5">
    <source>
        <dbReference type="ARBA" id="ARBA00022692"/>
    </source>
</evidence>
<feature type="transmembrane region" description="Helical" evidence="9">
    <location>
        <begin position="26"/>
        <end position="47"/>
    </location>
</feature>
<dbReference type="Gene3D" id="2.30.30.830">
    <property type="match status" value="1"/>
</dbReference>
<keyword evidence="12" id="KW-1185">Reference proteome</keyword>
<dbReference type="RefSeq" id="WP_256601583.1">
    <property type="nucleotide sequence ID" value="NZ_JANIBJ010000010.1"/>
</dbReference>
<keyword evidence="4" id="KW-0997">Cell inner membrane</keyword>
<reference evidence="11 12" key="1">
    <citation type="submission" date="2022-07" db="EMBL/GenBank/DDBJ databases">
        <title>Methylomonas rivi sp. nov., Methylomonas rosea sp. nov., Methylomonas aureus sp. nov. and Methylomonas subterranea sp. nov., four novel methanotrophs isolated from a freshwater creek and the deep terrestrial subsurface.</title>
        <authorList>
            <person name="Abin C."/>
            <person name="Sankaranarayanan K."/>
            <person name="Garner C."/>
            <person name="Sindelar R."/>
            <person name="Kotary K."/>
            <person name="Garner R."/>
            <person name="Barclay S."/>
            <person name="Lawson P."/>
            <person name="Krumholz L."/>
        </authorList>
    </citation>
    <scope>NUCLEOTIDE SEQUENCE [LARGE SCALE GENOMIC DNA]</scope>
    <source>
        <strain evidence="11 12">SURF-2</strain>
    </source>
</reference>
<evidence type="ECO:0000256" key="4">
    <source>
        <dbReference type="ARBA" id="ARBA00022519"/>
    </source>
</evidence>
<organism evidence="11 12">
    <name type="scientific">Methylomonas subterranea</name>
    <dbReference type="NCBI Taxonomy" id="2952225"/>
    <lineage>
        <taxon>Bacteria</taxon>
        <taxon>Pseudomonadati</taxon>
        <taxon>Pseudomonadota</taxon>
        <taxon>Gammaproteobacteria</taxon>
        <taxon>Methylococcales</taxon>
        <taxon>Methylococcaceae</taxon>
        <taxon>Methylomonas</taxon>
    </lineage>
</organism>
<evidence type="ECO:0000256" key="3">
    <source>
        <dbReference type="ARBA" id="ARBA00022475"/>
    </source>
</evidence>
<keyword evidence="3" id="KW-1003">Cell membrane</keyword>
<comment type="subcellular location">
    <subcellularLocation>
        <location evidence="1">Cell inner membrane</location>
    </subcellularLocation>
</comment>
<dbReference type="Pfam" id="PF11356">
    <property type="entry name" value="T2SSC"/>
    <property type="match status" value="1"/>
</dbReference>
<evidence type="ECO:0000256" key="1">
    <source>
        <dbReference type="ARBA" id="ARBA00004533"/>
    </source>
</evidence>
<keyword evidence="5 9" id="KW-0812">Transmembrane</keyword>
<evidence type="ECO:0000256" key="6">
    <source>
        <dbReference type="ARBA" id="ARBA00022927"/>
    </source>
</evidence>
<evidence type="ECO:0000256" key="8">
    <source>
        <dbReference type="ARBA" id="ARBA00023136"/>
    </source>
</evidence>
<protein>
    <recommendedName>
        <fullName evidence="10">Type II secretion system protein GspC N-terminal domain-containing protein</fullName>
    </recommendedName>
</protein>
<accession>A0ABT1TEX2</accession>
<feature type="domain" description="Type II secretion system protein GspC N-terminal" evidence="10">
    <location>
        <begin position="31"/>
        <end position="164"/>
    </location>
</feature>